<sequence>MLLSSLPSRVTVAATPPSSCRHCRPRPEPSSRLLLSPCYPNIPYMETHNAMITVARGEKGVISYLSSPYTTFSSEPVHHCCSSSRVLTSHHFKCDYSPYRDR</sequence>
<keyword evidence="2" id="KW-1185">Reference proteome</keyword>
<dbReference type="Proteomes" id="UP000729402">
    <property type="component" value="Unassembled WGS sequence"/>
</dbReference>
<reference evidence="1" key="2">
    <citation type="submission" date="2021-02" db="EMBL/GenBank/DDBJ databases">
        <authorList>
            <person name="Kimball J.A."/>
            <person name="Haas M.W."/>
            <person name="Macchietto M."/>
            <person name="Kono T."/>
            <person name="Duquette J."/>
            <person name="Shao M."/>
        </authorList>
    </citation>
    <scope>NUCLEOTIDE SEQUENCE</scope>
    <source>
        <tissue evidence="1">Fresh leaf tissue</tissue>
    </source>
</reference>
<evidence type="ECO:0000313" key="2">
    <source>
        <dbReference type="Proteomes" id="UP000729402"/>
    </source>
</evidence>
<proteinExistence type="predicted"/>
<dbReference type="AlphaFoldDB" id="A0A8J5RAZ1"/>
<evidence type="ECO:0000313" key="1">
    <source>
        <dbReference type="EMBL" id="KAG8046092.1"/>
    </source>
</evidence>
<comment type="caution">
    <text evidence="1">The sequence shown here is derived from an EMBL/GenBank/DDBJ whole genome shotgun (WGS) entry which is preliminary data.</text>
</comment>
<name>A0A8J5RAZ1_ZIZPA</name>
<organism evidence="1 2">
    <name type="scientific">Zizania palustris</name>
    <name type="common">Northern wild rice</name>
    <dbReference type="NCBI Taxonomy" id="103762"/>
    <lineage>
        <taxon>Eukaryota</taxon>
        <taxon>Viridiplantae</taxon>
        <taxon>Streptophyta</taxon>
        <taxon>Embryophyta</taxon>
        <taxon>Tracheophyta</taxon>
        <taxon>Spermatophyta</taxon>
        <taxon>Magnoliopsida</taxon>
        <taxon>Liliopsida</taxon>
        <taxon>Poales</taxon>
        <taxon>Poaceae</taxon>
        <taxon>BOP clade</taxon>
        <taxon>Oryzoideae</taxon>
        <taxon>Oryzeae</taxon>
        <taxon>Zizaniinae</taxon>
        <taxon>Zizania</taxon>
    </lineage>
</organism>
<accession>A0A8J5RAZ1</accession>
<reference evidence="1" key="1">
    <citation type="journal article" date="2021" name="bioRxiv">
        <title>Whole Genome Assembly and Annotation of Northern Wild Rice, Zizania palustris L., Supports a Whole Genome Duplication in the Zizania Genus.</title>
        <authorList>
            <person name="Haas M."/>
            <person name="Kono T."/>
            <person name="Macchietto M."/>
            <person name="Millas R."/>
            <person name="McGilp L."/>
            <person name="Shao M."/>
            <person name="Duquette J."/>
            <person name="Hirsch C.N."/>
            <person name="Kimball J."/>
        </authorList>
    </citation>
    <scope>NUCLEOTIDE SEQUENCE</scope>
    <source>
        <tissue evidence="1">Fresh leaf tissue</tissue>
    </source>
</reference>
<dbReference type="EMBL" id="JAAALK010000290">
    <property type="protein sequence ID" value="KAG8046092.1"/>
    <property type="molecule type" value="Genomic_DNA"/>
</dbReference>
<protein>
    <submittedName>
        <fullName evidence="1">Uncharacterized protein</fullName>
    </submittedName>
</protein>
<gene>
    <name evidence="1" type="ORF">GUJ93_ZPchr0008g13482</name>
</gene>